<dbReference type="STRING" id="332999.SAMN04488511_117127"/>
<sequence length="395" mass="44570">MLLLSISIFMEERIHYLLQQFTAKTLSQTEKEELLVLVENDTSLISGEIVKMIISEEEHAVNVDDEKWNPVLDKILKVDKPMRSTKRILMSSLKWAAAAVVFVVFSLTAYISLHKKKEHVFTTDIAPGKNKAILTLADGRKISLSDAIKGDVVKEAGFSITKTDDGQLVYNVAESENTNDDRLNTISTPNGGEWQIKLPDGSTVWLNAASSLQYALNIGTAKQRLVKLDGEAYFEVAKNAAHPFIVETDKQTVEVLGTHFNINSYKDESVTKTTLLEGSVRVSHKNTNESEVLKPGEQSLVTLSGMDVKEVDVDEAVAWKKGYFMFNNEKQVSILRKVARWYNVEIEYADPEAKDVMYYGTVSRFEKISKVLRKFEQTGEVRFDIKDNKVIVYKE</sequence>
<dbReference type="PANTHER" id="PTHR30273:SF2">
    <property type="entry name" value="PROTEIN FECR"/>
    <property type="match status" value="1"/>
</dbReference>
<evidence type="ECO:0000259" key="3">
    <source>
        <dbReference type="Pfam" id="PF16344"/>
    </source>
</evidence>
<dbReference type="Proteomes" id="UP000198836">
    <property type="component" value="Unassembled WGS sequence"/>
</dbReference>
<name>A0A1I0U0V6_9SPHI</name>
<dbReference type="GO" id="GO:0016989">
    <property type="term" value="F:sigma factor antagonist activity"/>
    <property type="evidence" value="ECO:0007669"/>
    <property type="project" value="TreeGrafter"/>
</dbReference>
<dbReference type="InterPro" id="IPR006860">
    <property type="entry name" value="FecR"/>
</dbReference>
<dbReference type="FunFam" id="2.60.120.1440:FF:000001">
    <property type="entry name" value="Putative anti-sigma factor"/>
    <property type="match status" value="1"/>
</dbReference>
<protein>
    <submittedName>
        <fullName evidence="4">FecR family protein</fullName>
    </submittedName>
</protein>
<evidence type="ECO:0000256" key="1">
    <source>
        <dbReference type="SAM" id="Phobius"/>
    </source>
</evidence>
<gene>
    <name evidence="4" type="ORF">SAMN04488511_117127</name>
</gene>
<organism evidence="4 5">
    <name type="scientific">Pedobacter suwonensis</name>
    <dbReference type="NCBI Taxonomy" id="332999"/>
    <lineage>
        <taxon>Bacteria</taxon>
        <taxon>Pseudomonadati</taxon>
        <taxon>Bacteroidota</taxon>
        <taxon>Sphingobacteriia</taxon>
        <taxon>Sphingobacteriales</taxon>
        <taxon>Sphingobacteriaceae</taxon>
        <taxon>Pedobacter</taxon>
    </lineage>
</organism>
<evidence type="ECO:0000313" key="4">
    <source>
        <dbReference type="EMBL" id="SFA57533.1"/>
    </source>
</evidence>
<feature type="transmembrane region" description="Helical" evidence="1">
    <location>
        <begin position="92"/>
        <end position="113"/>
    </location>
</feature>
<keyword evidence="1" id="KW-0472">Membrane</keyword>
<dbReference type="Gene3D" id="3.55.50.30">
    <property type="match status" value="1"/>
</dbReference>
<reference evidence="5" key="1">
    <citation type="submission" date="2016-10" db="EMBL/GenBank/DDBJ databases">
        <authorList>
            <person name="Varghese N."/>
            <person name="Submissions S."/>
        </authorList>
    </citation>
    <scope>NUCLEOTIDE SEQUENCE [LARGE SCALE GENOMIC DNA]</scope>
    <source>
        <strain evidence="5">DSM 18130</strain>
    </source>
</reference>
<evidence type="ECO:0000313" key="5">
    <source>
        <dbReference type="Proteomes" id="UP000198836"/>
    </source>
</evidence>
<dbReference type="PANTHER" id="PTHR30273">
    <property type="entry name" value="PERIPLASMIC SIGNAL SENSOR AND SIGMA FACTOR ACTIVATOR FECR-RELATED"/>
    <property type="match status" value="1"/>
</dbReference>
<feature type="domain" description="FecR protein" evidence="2">
    <location>
        <begin position="185"/>
        <end position="281"/>
    </location>
</feature>
<dbReference type="Pfam" id="PF16344">
    <property type="entry name" value="FecR_C"/>
    <property type="match status" value="1"/>
</dbReference>
<keyword evidence="1" id="KW-0812">Transmembrane</keyword>
<proteinExistence type="predicted"/>
<dbReference type="InterPro" id="IPR012373">
    <property type="entry name" value="Ferrdict_sens_TM"/>
</dbReference>
<dbReference type="EMBL" id="FOJM01000017">
    <property type="protein sequence ID" value="SFA57533.1"/>
    <property type="molecule type" value="Genomic_DNA"/>
</dbReference>
<dbReference type="Gene3D" id="2.60.120.1440">
    <property type="match status" value="1"/>
</dbReference>
<evidence type="ECO:0000259" key="2">
    <source>
        <dbReference type="Pfam" id="PF04773"/>
    </source>
</evidence>
<dbReference type="InterPro" id="IPR032508">
    <property type="entry name" value="FecR_C"/>
</dbReference>
<keyword evidence="5" id="KW-1185">Reference proteome</keyword>
<feature type="domain" description="Protein FecR C-terminal" evidence="3">
    <location>
        <begin position="323"/>
        <end position="392"/>
    </location>
</feature>
<dbReference type="AlphaFoldDB" id="A0A1I0U0V6"/>
<keyword evidence="1" id="KW-1133">Transmembrane helix</keyword>
<dbReference type="Pfam" id="PF04773">
    <property type="entry name" value="FecR"/>
    <property type="match status" value="1"/>
</dbReference>
<accession>A0A1I0U0V6</accession>